<dbReference type="AlphaFoldDB" id="A0A5B9MJV8"/>
<name>A0A5B9MJV8_9BACT</name>
<dbReference type="EMBL" id="CP036264">
    <property type="protein sequence ID" value="QEF99954.1"/>
    <property type="molecule type" value="Genomic_DNA"/>
</dbReference>
<sequence>MKFRLSTILLVVLSTAAMCGWWVDHRRLQDDAKRANSEAARFAIELYRVHLKQSYQQDYGGVLPAGTRAIQLKTGDVLDVTVADGRQDLLDRLGEGETNFRVKDQTGKVLEIGDLLPVFPMCSGKRCATPGDNGL</sequence>
<proteinExistence type="predicted"/>
<protein>
    <submittedName>
        <fullName evidence="1">Uncharacterized protein</fullName>
    </submittedName>
</protein>
<evidence type="ECO:0000313" key="1">
    <source>
        <dbReference type="EMBL" id="QEF99954.1"/>
    </source>
</evidence>
<gene>
    <name evidence="1" type="ORF">Mal15_40210</name>
</gene>
<dbReference type="RefSeq" id="WP_147869272.1">
    <property type="nucleotide sequence ID" value="NZ_CP036264.1"/>
</dbReference>
<dbReference type="Proteomes" id="UP000321353">
    <property type="component" value="Chromosome"/>
</dbReference>
<accession>A0A5B9MJV8</accession>
<organism evidence="1 2">
    <name type="scientific">Stieleria maiorica</name>
    <dbReference type="NCBI Taxonomy" id="2795974"/>
    <lineage>
        <taxon>Bacteria</taxon>
        <taxon>Pseudomonadati</taxon>
        <taxon>Planctomycetota</taxon>
        <taxon>Planctomycetia</taxon>
        <taxon>Pirellulales</taxon>
        <taxon>Pirellulaceae</taxon>
        <taxon>Stieleria</taxon>
    </lineage>
</organism>
<evidence type="ECO:0000313" key="2">
    <source>
        <dbReference type="Proteomes" id="UP000321353"/>
    </source>
</evidence>
<reference evidence="1 2" key="1">
    <citation type="submission" date="2019-02" db="EMBL/GenBank/DDBJ databases">
        <title>Planctomycetal bacteria perform biofilm scaping via a novel small molecule.</title>
        <authorList>
            <person name="Jeske O."/>
            <person name="Boedeker C."/>
            <person name="Wiegand S."/>
            <person name="Breitling P."/>
            <person name="Kallscheuer N."/>
            <person name="Jogler M."/>
            <person name="Rohde M."/>
            <person name="Petersen J."/>
            <person name="Medema M.H."/>
            <person name="Surup F."/>
            <person name="Jogler C."/>
        </authorList>
    </citation>
    <scope>NUCLEOTIDE SEQUENCE [LARGE SCALE GENOMIC DNA]</scope>
    <source>
        <strain evidence="1 2">Mal15</strain>
    </source>
</reference>
<dbReference type="KEGG" id="smam:Mal15_40210"/>
<keyword evidence="2" id="KW-1185">Reference proteome</keyword>